<comment type="catalytic activity">
    <reaction evidence="11">
        <text>di-trans,octa-cis-undecaprenyl diphosphate + H2O = di-trans,octa-cis-undecaprenyl phosphate + phosphate + H(+)</text>
        <dbReference type="Rhea" id="RHEA:28094"/>
        <dbReference type="ChEBI" id="CHEBI:15377"/>
        <dbReference type="ChEBI" id="CHEBI:15378"/>
        <dbReference type="ChEBI" id="CHEBI:43474"/>
        <dbReference type="ChEBI" id="CHEBI:58405"/>
        <dbReference type="ChEBI" id="CHEBI:60392"/>
        <dbReference type="EC" id="3.6.1.27"/>
    </reaction>
</comment>
<keyword evidence="7 13" id="KW-0378">Hydrolase</keyword>
<accession>E6PIF5</accession>
<dbReference type="Pfam" id="PF02673">
    <property type="entry name" value="BacA"/>
    <property type="match status" value="1"/>
</dbReference>
<dbReference type="GO" id="GO:0050380">
    <property type="term" value="F:undecaprenyl-diphosphatase activity"/>
    <property type="evidence" value="ECO:0007669"/>
    <property type="project" value="UniProtKB-EC"/>
</dbReference>
<evidence type="ECO:0000256" key="2">
    <source>
        <dbReference type="ARBA" id="ARBA00010621"/>
    </source>
</evidence>
<keyword evidence="6 12" id="KW-0812">Transmembrane</keyword>
<dbReference type="HAMAP" id="MF_01006">
    <property type="entry name" value="Undec_diphosphatase"/>
    <property type="match status" value="1"/>
</dbReference>
<comment type="subcellular location">
    <subcellularLocation>
        <location evidence="1">Cell membrane</location>
        <topology evidence="1">Multi-pass membrane protein</topology>
    </subcellularLocation>
</comment>
<evidence type="ECO:0000256" key="12">
    <source>
        <dbReference type="SAM" id="Phobius"/>
    </source>
</evidence>
<dbReference type="GO" id="GO:0005886">
    <property type="term" value="C:plasma membrane"/>
    <property type="evidence" value="ECO:0007669"/>
    <property type="project" value="UniProtKB-SubCell"/>
</dbReference>
<feature type="transmembrane region" description="Helical" evidence="12">
    <location>
        <begin position="120"/>
        <end position="142"/>
    </location>
</feature>
<dbReference type="EC" id="3.6.1.27" evidence="3"/>
<evidence type="ECO:0000256" key="7">
    <source>
        <dbReference type="ARBA" id="ARBA00022801"/>
    </source>
</evidence>
<dbReference type="PANTHER" id="PTHR30622:SF4">
    <property type="entry name" value="UNDECAPRENYL-DIPHOSPHATASE"/>
    <property type="match status" value="1"/>
</dbReference>
<dbReference type="EMBL" id="CABL01000019">
    <property type="protein sequence ID" value="CBH76245.1"/>
    <property type="molecule type" value="Genomic_DNA"/>
</dbReference>
<name>E6PIF5_9ZZZZ</name>
<evidence type="ECO:0000256" key="10">
    <source>
        <dbReference type="ARBA" id="ARBA00032707"/>
    </source>
</evidence>
<gene>
    <name evidence="13" type="ORF">CARN1_0725</name>
</gene>
<dbReference type="PANTHER" id="PTHR30622">
    <property type="entry name" value="UNDECAPRENYL-DIPHOSPHATASE"/>
    <property type="match status" value="1"/>
</dbReference>
<evidence type="ECO:0000256" key="6">
    <source>
        <dbReference type="ARBA" id="ARBA00022692"/>
    </source>
</evidence>
<evidence type="ECO:0000256" key="8">
    <source>
        <dbReference type="ARBA" id="ARBA00022989"/>
    </source>
</evidence>
<feature type="transmembrane region" description="Helical" evidence="12">
    <location>
        <begin position="163"/>
        <end position="183"/>
    </location>
</feature>
<sequence length="289" mass="31666">MGRVTLFQALILALLQGTTELFPVSSLGHTILIPALFHWTNIHRSDPTFLPFVVTLHLGTALALVIFYRREWSQIVVALIRSVIRGKLSNDPHERLGWLLVVGTIPVGILGLLLEKTVRALFASALLASLFLIANGFVMFVGEALRRRQLAVEHRKDRPLERLSWFQAVLVGLGQSFALLPGISRSGASMVTGLLCDLDHADAARYSFMLATPVILAASLLKVPDLFRPGAHVALVESLLGGIVSGVAAYFSVAFLTRYFRSNDLRPFGWYCLLLGLLGSILAWKGIIS</sequence>
<organism evidence="13">
    <name type="scientific">mine drainage metagenome</name>
    <dbReference type="NCBI Taxonomy" id="410659"/>
    <lineage>
        <taxon>unclassified sequences</taxon>
        <taxon>metagenomes</taxon>
        <taxon>ecological metagenomes</taxon>
    </lineage>
</organism>
<proteinExistence type="inferred from homology"/>
<evidence type="ECO:0000256" key="3">
    <source>
        <dbReference type="ARBA" id="ARBA00012374"/>
    </source>
</evidence>
<feature type="transmembrane region" description="Helical" evidence="12">
    <location>
        <begin position="233"/>
        <end position="256"/>
    </location>
</feature>
<dbReference type="AlphaFoldDB" id="E6PIF5"/>
<comment type="similarity">
    <text evidence="2">Belongs to the UppP family.</text>
</comment>
<comment type="caution">
    <text evidence="13">The sequence shown here is derived from an EMBL/GenBank/DDBJ whole genome shotgun (WGS) entry which is preliminary data.</text>
</comment>
<evidence type="ECO:0000256" key="9">
    <source>
        <dbReference type="ARBA" id="ARBA00023136"/>
    </source>
</evidence>
<keyword evidence="8 12" id="KW-1133">Transmembrane helix</keyword>
<keyword evidence="9 12" id="KW-0472">Membrane</keyword>
<evidence type="ECO:0000256" key="4">
    <source>
        <dbReference type="ARBA" id="ARBA00021581"/>
    </source>
</evidence>
<evidence type="ECO:0000256" key="1">
    <source>
        <dbReference type="ARBA" id="ARBA00004651"/>
    </source>
</evidence>
<feature type="transmembrane region" description="Helical" evidence="12">
    <location>
        <begin position="47"/>
        <end position="68"/>
    </location>
</feature>
<feature type="transmembrane region" description="Helical" evidence="12">
    <location>
        <begin position="96"/>
        <end position="114"/>
    </location>
</feature>
<evidence type="ECO:0000256" key="5">
    <source>
        <dbReference type="ARBA" id="ARBA00022475"/>
    </source>
</evidence>
<evidence type="ECO:0000256" key="11">
    <source>
        <dbReference type="ARBA" id="ARBA00047594"/>
    </source>
</evidence>
<evidence type="ECO:0000313" key="13">
    <source>
        <dbReference type="EMBL" id="CBH76245.1"/>
    </source>
</evidence>
<feature type="transmembrane region" description="Helical" evidence="12">
    <location>
        <begin position="268"/>
        <end position="288"/>
    </location>
</feature>
<protein>
    <recommendedName>
        <fullName evidence="4">Undecaprenyl-diphosphatase</fullName>
        <ecNumber evidence="3">3.6.1.27</ecNumber>
    </recommendedName>
    <alternativeName>
        <fullName evidence="10">Undecaprenyl pyrophosphate phosphatase</fullName>
    </alternativeName>
</protein>
<reference evidence="13" key="1">
    <citation type="submission" date="2009-10" db="EMBL/GenBank/DDBJ databases">
        <title>Diversity of trophic interactions inside an arsenic-rich microbial ecosystem.</title>
        <authorList>
            <person name="Bertin P.N."/>
            <person name="Heinrich-Salmeron A."/>
            <person name="Pelletier E."/>
            <person name="Goulhen-Chollet F."/>
            <person name="Arsene-Ploetze F."/>
            <person name="Gallien S."/>
            <person name="Calteau A."/>
            <person name="Vallenet D."/>
            <person name="Casiot C."/>
            <person name="Chane-Woon-Ming B."/>
            <person name="Giloteaux L."/>
            <person name="Barakat M."/>
            <person name="Bonnefoy V."/>
            <person name="Bruneel O."/>
            <person name="Chandler M."/>
            <person name="Cleiss J."/>
            <person name="Duran R."/>
            <person name="Elbaz-Poulichet F."/>
            <person name="Fonknechten N."/>
            <person name="Lauga B."/>
            <person name="Mornico D."/>
            <person name="Ortet P."/>
            <person name="Schaeffer C."/>
            <person name="Siguier P."/>
            <person name="Alexander Thil Smith A."/>
            <person name="Van Dorsselaer A."/>
            <person name="Weissenbach J."/>
            <person name="Medigue C."/>
            <person name="Le Paslier D."/>
        </authorList>
    </citation>
    <scope>NUCLEOTIDE SEQUENCE</scope>
</reference>
<keyword evidence="5" id="KW-1003">Cell membrane</keyword>
<dbReference type="InterPro" id="IPR003824">
    <property type="entry name" value="UppP"/>
</dbReference>